<dbReference type="OrthoDB" id="9794564at2"/>
<dbReference type="Pfam" id="PF01588">
    <property type="entry name" value="tRNA_bind"/>
    <property type="match status" value="1"/>
</dbReference>
<dbReference type="NCBIfam" id="TIGR02222">
    <property type="entry name" value="chap_CsaA"/>
    <property type="match status" value="1"/>
</dbReference>
<gene>
    <name evidence="5" type="ORF">FHG12_15210</name>
</gene>
<evidence type="ECO:0000256" key="2">
    <source>
        <dbReference type="ARBA" id="ARBA00022884"/>
    </source>
</evidence>
<protein>
    <submittedName>
        <fullName evidence="5">tRNA-binding protein</fullName>
    </submittedName>
</protein>
<dbReference type="GO" id="GO:0000049">
    <property type="term" value="F:tRNA binding"/>
    <property type="evidence" value="ECO:0007669"/>
    <property type="project" value="UniProtKB-UniRule"/>
</dbReference>
<evidence type="ECO:0000259" key="4">
    <source>
        <dbReference type="PROSITE" id="PS50886"/>
    </source>
</evidence>
<evidence type="ECO:0000313" key="6">
    <source>
        <dbReference type="Proteomes" id="UP000305398"/>
    </source>
</evidence>
<dbReference type="SUPFAM" id="SSF50249">
    <property type="entry name" value="Nucleic acid-binding proteins"/>
    <property type="match status" value="1"/>
</dbReference>
<dbReference type="NCBIfam" id="NF007495">
    <property type="entry name" value="PRK10089.1-4"/>
    <property type="match status" value="1"/>
</dbReference>
<dbReference type="InterPro" id="IPR051270">
    <property type="entry name" value="Tyrosine-tRNA_ligase_regulator"/>
</dbReference>
<dbReference type="EMBL" id="CP040896">
    <property type="protein sequence ID" value="QDA61361.1"/>
    <property type="molecule type" value="Genomic_DNA"/>
</dbReference>
<evidence type="ECO:0000256" key="1">
    <source>
        <dbReference type="ARBA" id="ARBA00022555"/>
    </source>
</evidence>
<dbReference type="InterPro" id="IPR012340">
    <property type="entry name" value="NA-bd_OB-fold"/>
</dbReference>
<organism evidence="5 6">
    <name type="scientific">Hymenobacter jejuensis</name>
    <dbReference type="NCBI Taxonomy" id="2502781"/>
    <lineage>
        <taxon>Bacteria</taxon>
        <taxon>Pseudomonadati</taxon>
        <taxon>Bacteroidota</taxon>
        <taxon>Cytophagia</taxon>
        <taxon>Cytophagales</taxon>
        <taxon>Hymenobacteraceae</taxon>
        <taxon>Hymenobacter</taxon>
    </lineage>
</organism>
<keyword evidence="1 3" id="KW-0820">tRNA-binding</keyword>
<dbReference type="RefSeq" id="WP_139516535.1">
    <property type="nucleotide sequence ID" value="NZ_CP040896.1"/>
</dbReference>
<proteinExistence type="predicted"/>
<name>A0A5B8A1V0_9BACT</name>
<sequence>MESASAVISWADFERVDIRVGTILEAREFPQARKPAYQLLVDLGPEIGHKRSSAQITRHYQPPDLIGRQVLCVVNFPPKQIGPFRSEVLVTGAADANGDIVLASLAAPVPNGHRLL</sequence>
<dbReference type="Proteomes" id="UP000305398">
    <property type="component" value="Chromosome"/>
</dbReference>
<dbReference type="InterPro" id="IPR002547">
    <property type="entry name" value="tRNA-bd_dom"/>
</dbReference>
<dbReference type="PROSITE" id="PS50886">
    <property type="entry name" value="TRBD"/>
    <property type="match status" value="1"/>
</dbReference>
<feature type="domain" description="TRNA-binding" evidence="4">
    <location>
        <begin position="12"/>
        <end position="116"/>
    </location>
</feature>
<reference evidence="5 6" key="1">
    <citation type="submission" date="2019-06" db="EMBL/GenBank/DDBJ databases">
        <authorList>
            <person name="Srinivasan S."/>
        </authorList>
    </citation>
    <scope>NUCLEOTIDE SEQUENCE [LARGE SCALE GENOMIC DNA]</scope>
    <source>
        <strain evidence="5 6">17J68-5</strain>
    </source>
</reference>
<dbReference type="PANTHER" id="PTHR11586">
    <property type="entry name" value="TRNA-AMINOACYLATION COFACTOR ARC1 FAMILY MEMBER"/>
    <property type="match status" value="1"/>
</dbReference>
<accession>A0A5B8A1V0</accession>
<keyword evidence="2 3" id="KW-0694">RNA-binding</keyword>
<dbReference type="AlphaFoldDB" id="A0A5B8A1V0"/>
<dbReference type="NCBIfam" id="NF007494">
    <property type="entry name" value="PRK10089.1-3"/>
    <property type="match status" value="1"/>
</dbReference>
<evidence type="ECO:0000256" key="3">
    <source>
        <dbReference type="PROSITE-ProRule" id="PRU00209"/>
    </source>
</evidence>
<dbReference type="Gene3D" id="2.40.50.140">
    <property type="entry name" value="Nucleic acid-binding proteins"/>
    <property type="match status" value="1"/>
</dbReference>
<keyword evidence="6" id="KW-1185">Reference proteome</keyword>
<dbReference type="KEGG" id="hyj:FHG12_15210"/>
<dbReference type="FunFam" id="2.40.50.140:FF:000165">
    <property type="entry name" value="Chaperone CsaA"/>
    <property type="match status" value="1"/>
</dbReference>
<evidence type="ECO:0000313" key="5">
    <source>
        <dbReference type="EMBL" id="QDA61361.1"/>
    </source>
</evidence>
<dbReference type="CDD" id="cd02798">
    <property type="entry name" value="tRNA_bind_CsaA"/>
    <property type="match status" value="1"/>
</dbReference>
<dbReference type="InterPro" id="IPR008231">
    <property type="entry name" value="CsaA"/>
</dbReference>
<dbReference type="PANTHER" id="PTHR11586:SF37">
    <property type="entry name" value="TRNA-BINDING DOMAIN-CONTAINING PROTEIN"/>
    <property type="match status" value="1"/>
</dbReference>